<dbReference type="KEGG" id="ptm:GSPATT00022232001"/>
<dbReference type="GeneID" id="5042245"/>
<protein>
    <submittedName>
        <fullName evidence="2">Uncharacterized protein</fullName>
    </submittedName>
</protein>
<evidence type="ECO:0000313" key="3">
    <source>
        <dbReference type="Proteomes" id="UP000000600"/>
    </source>
</evidence>
<name>A0E196_PARTE</name>
<dbReference type="InParanoid" id="A0E196"/>
<reference evidence="2 3" key="1">
    <citation type="journal article" date="2006" name="Nature">
        <title>Global trends of whole-genome duplications revealed by the ciliate Paramecium tetraurelia.</title>
        <authorList>
            <consortium name="Genoscope"/>
            <person name="Aury J.-M."/>
            <person name="Jaillon O."/>
            <person name="Duret L."/>
            <person name="Noel B."/>
            <person name="Jubin C."/>
            <person name="Porcel B.M."/>
            <person name="Segurens B."/>
            <person name="Daubin V."/>
            <person name="Anthouard V."/>
            <person name="Aiach N."/>
            <person name="Arnaiz O."/>
            <person name="Billaut A."/>
            <person name="Beisson J."/>
            <person name="Blanc I."/>
            <person name="Bouhouche K."/>
            <person name="Camara F."/>
            <person name="Duharcourt S."/>
            <person name="Guigo R."/>
            <person name="Gogendeau D."/>
            <person name="Katinka M."/>
            <person name="Keller A.-M."/>
            <person name="Kissmehl R."/>
            <person name="Klotz C."/>
            <person name="Koll F."/>
            <person name="Le Moue A."/>
            <person name="Lepere C."/>
            <person name="Malinsky S."/>
            <person name="Nowacki M."/>
            <person name="Nowak J.K."/>
            <person name="Plattner H."/>
            <person name="Poulain J."/>
            <person name="Ruiz F."/>
            <person name="Serrano V."/>
            <person name="Zagulski M."/>
            <person name="Dessen P."/>
            <person name="Betermier M."/>
            <person name="Weissenbach J."/>
            <person name="Scarpelli C."/>
            <person name="Schachter V."/>
            <person name="Sperling L."/>
            <person name="Meyer E."/>
            <person name="Cohen J."/>
            <person name="Wincker P."/>
        </authorList>
    </citation>
    <scope>NUCLEOTIDE SEQUENCE [LARGE SCALE GENOMIC DNA]</scope>
    <source>
        <strain evidence="2 3">Stock d4-2</strain>
    </source>
</reference>
<organism evidence="2 3">
    <name type="scientific">Paramecium tetraurelia</name>
    <dbReference type="NCBI Taxonomy" id="5888"/>
    <lineage>
        <taxon>Eukaryota</taxon>
        <taxon>Sar</taxon>
        <taxon>Alveolata</taxon>
        <taxon>Ciliophora</taxon>
        <taxon>Intramacronucleata</taxon>
        <taxon>Oligohymenophorea</taxon>
        <taxon>Peniculida</taxon>
        <taxon>Parameciidae</taxon>
        <taxon>Paramecium</taxon>
    </lineage>
</organism>
<accession>A0E196</accession>
<dbReference type="OrthoDB" id="10289351at2759"/>
<dbReference type="HOGENOM" id="CLU_487898_0_0_1"/>
<evidence type="ECO:0000313" key="2">
    <source>
        <dbReference type="EMBL" id="CAK89063.1"/>
    </source>
</evidence>
<dbReference type="AlphaFoldDB" id="A0E196"/>
<proteinExistence type="predicted"/>
<sequence length="559" mass="66979">MRNRYLYQLTPTRSRRKDSIESDFSSYTGQATNTSQINQKDRPKYFEEIDNQNAPFSHNTIISQQIQYRCMNGDYIQLCNEHFEMKNKTILANEINNQSQISIFLNIKLDQSEDLLGVWISKDIAQTYNSDVLLLECYITGDINQQNIKLINYSILLADELFITCQTIQQFNTFLTLFKQVGSRLQSLNIVEIEQDELDIQQINELKTICDFVSYSKKFPSNLIDLQWQYYDYKQVNSRLIPLKKWRGFNLNCRCFFKLAEVLAEFVSNYQKINDVIKDVIYNKVFEQIIDDQLGEFQTQYEDNIQKSIIPILPSIEIYQLLFQERMKIQENVFEDMHMFKELSYFKLKYSQFLTKIDQFENEYIIFNKEIIECFQSKKITDYLKDVYYSKIFDQTLLTTQNIQSEISEIFIKLFSIFTEYLAKHNYDQLIMFFNKTYKTFLTDTLEKVVSVHEKELNKDFANLIELIDSLHFQRNIIEEKALYLSDYMEIIKKEIQNMEKIVENMTHLNDKLMPNYKQSQLYQAQLHQLEVTNFKYKLIIQKEMQKAVKKEKKLKKIQ</sequence>
<evidence type="ECO:0000256" key="1">
    <source>
        <dbReference type="SAM" id="MobiDB-lite"/>
    </source>
</evidence>
<dbReference type="Proteomes" id="UP000000600">
    <property type="component" value="Unassembled WGS sequence"/>
</dbReference>
<feature type="region of interest" description="Disordered" evidence="1">
    <location>
        <begin position="18"/>
        <end position="40"/>
    </location>
</feature>
<feature type="compositionally biased region" description="Polar residues" evidence="1">
    <location>
        <begin position="22"/>
        <end position="38"/>
    </location>
</feature>
<gene>
    <name evidence="2" type="ORF">GSPATT00022232001</name>
</gene>
<keyword evidence="3" id="KW-1185">Reference proteome</keyword>
<dbReference type="OMA" id="VWISKDI"/>
<dbReference type="EMBL" id="CT868653">
    <property type="protein sequence ID" value="CAK89063.1"/>
    <property type="molecule type" value="Genomic_DNA"/>
</dbReference>
<dbReference type="RefSeq" id="XP_001456460.1">
    <property type="nucleotide sequence ID" value="XM_001456423.1"/>
</dbReference>